<evidence type="ECO:0000313" key="1">
    <source>
        <dbReference type="EMBL" id="TWB06912.1"/>
    </source>
</evidence>
<dbReference type="AlphaFoldDB" id="A0A560EC24"/>
<dbReference type="Proteomes" id="UP000319949">
    <property type="component" value="Unassembled WGS sequence"/>
</dbReference>
<comment type="caution">
    <text evidence="1">The sequence shown here is derived from an EMBL/GenBank/DDBJ whole genome shotgun (WGS) entry which is preliminary data.</text>
</comment>
<protein>
    <submittedName>
        <fullName evidence="1">Uncharacterized protein</fullName>
    </submittedName>
</protein>
<sequence>MGGKRAAYSIVVPAKAGTHNHRETWLRGLGVAICAPN</sequence>
<keyword evidence="2" id="KW-1185">Reference proteome</keyword>
<proteinExistence type="predicted"/>
<name>A0A560EC24_9BRAD</name>
<organism evidence="1 2">
    <name type="scientific">Bradyrhizobium stylosanthis</name>
    <dbReference type="NCBI Taxonomy" id="1803665"/>
    <lineage>
        <taxon>Bacteria</taxon>
        <taxon>Pseudomonadati</taxon>
        <taxon>Pseudomonadota</taxon>
        <taxon>Alphaproteobacteria</taxon>
        <taxon>Hyphomicrobiales</taxon>
        <taxon>Nitrobacteraceae</taxon>
        <taxon>Bradyrhizobium</taxon>
    </lineage>
</organism>
<dbReference type="EMBL" id="VITK01000001">
    <property type="protein sequence ID" value="TWB06912.1"/>
    <property type="molecule type" value="Genomic_DNA"/>
</dbReference>
<accession>A0A560EC24</accession>
<gene>
    <name evidence="1" type="ORF">FBZ96_101727</name>
</gene>
<reference evidence="1 2" key="1">
    <citation type="submission" date="2019-06" db="EMBL/GenBank/DDBJ databases">
        <title>Genomic Encyclopedia of Type Strains, Phase IV (KMG-V): Genome sequencing to study the core and pangenomes of soil and plant-associated prokaryotes.</title>
        <authorList>
            <person name="Whitman W."/>
        </authorList>
    </citation>
    <scope>NUCLEOTIDE SEQUENCE [LARGE SCALE GENOMIC DNA]</scope>
    <source>
        <strain evidence="1 2">BR 510</strain>
    </source>
</reference>
<evidence type="ECO:0000313" key="2">
    <source>
        <dbReference type="Proteomes" id="UP000319949"/>
    </source>
</evidence>